<dbReference type="AlphaFoldDB" id="A0A8J2KAW7"/>
<organism evidence="1 2">
    <name type="scientific">Allacma fusca</name>
    <dbReference type="NCBI Taxonomy" id="39272"/>
    <lineage>
        <taxon>Eukaryota</taxon>
        <taxon>Metazoa</taxon>
        <taxon>Ecdysozoa</taxon>
        <taxon>Arthropoda</taxon>
        <taxon>Hexapoda</taxon>
        <taxon>Collembola</taxon>
        <taxon>Symphypleona</taxon>
        <taxon>Sminthuridae</taxon>
        <taxon>Allacma</taxon>
    </lineage>
</organism>
<comment type="caution">
    <text evidence="1">The sequence shown here is derived from an EMBL/GenBank/DDBJ whole genome shotgun (WGS) entry which is preliminary data.</text>
</comment>
<protein>
    <submittedName>
        <fullName evidence="1">Uncharacterized protein</fullName>
    </submittedName>
</protein>
<reference evidence="1" key="1">
    <citation type="submission" date="2021-06" db="EMBL/GenBank/DDBJ databases">
        <authorList>
            <person name="Hodson N. C."/>
            <person name="Mongue J. A."/>
            <person name="Jaron S. K."/>
        </authorList>
    </citation>
    <scope>NUCLEOTIDE SEQUENCE</scope>
</reference>
<dbReference type="EMBL" id="CAJVCH010228343">
    <property type="protein sequence ID" value="CAG7732294.1"/>
    <property type="molecule type" value="Genomic_DNA"/>
</dbReference>
<dbReference type="Proteomes" id="UP000708208">
    <property type="component" value="Unassembled WGS sequence"/>
</dbReference>
<gene>
    <name evidence="1" type="ORF">AFUS01_LOCUS20816</name>
</gene>
<name>A0A8J2KAW7_9HEXA</name>
<evidence type="ECO:0000313" key="1">
    <source>
        <dbReference type="EMBL" id="CAG7732294.1"/>
    </source>
</evidence>
<keyword evidence="2" id="KW-1185">Reference proteome</keyword>
<accession>A0A8J2KAW7</accession>
<evidence type="ECO:0000313" key="2">
    <source>
        <dbReference type="Proteomes" id="UP000708208"/>
    </source>
</evidence>
<feature type="non-terminal residue" evidence="1">
    <location>
        <position position="1"/>
    </location>
</feature>
<proteinExistence type="predicted"/>
<sequence length="81" mass="9165">MSVYPFSKDIVRFCQNSKLMFYSDVNYAGTPSQNLAGKTCKALKADSFKSVRFYDVLSLGYTGKSAWTLFEGKNFDDCCCR</sequence>